<organism evidence="3 4">
    <name type="scientific">Endocarpon pusillum</name>
    <dbReference type="NCBI Taxonomy" id="364733"/>
    <lineage>
        <taxon>Eukaryota</taxon>
        <taxon>Fungi</taxon>
        <taxon>Dikarya</taxon>
        <taxon>Ascomycota</taxon>
        <taxon>Pezizomycotina</taxon>
        <taxon>Eurotiomycetes</taxon>
        <taxon>Chaetothyriomycetidae</taxon>
        <taxon>Verrucariales</taxon>
        <taxon>Verrucariaceae</taxon>
        <taxon>Endocarpon</taxon>
    </lineage>
</organism>
<dbReference type="Gene3D" id="1.25.40.10">
    <property type="entry name" value="Tetratricopeptide repeat domain"/>
    <property type="match status" value="2"/>
</dbReference>
<reference evidence="3" key="1">
    <citation type="submission" date="2020-02" db="EMBL/GenBank/DDBJ databases">
        <authorList>
            <person name="Palmer J.M."/>
        </authorList>
    </citation>
    <scope>NUCLEOTIDE SEQUENCE</scope>
    <source>
        <strain evidence="3">EPUS1.4</strain>
        <tissue evidence="3">Thallus</tissue>
    </source>
</reference>
<dbReference type="EMBL" id="JAACFV010000129">
    <property type="protein sequence ID" value="KAF7504733.1"/>
    <property type="molecule type" value="Genomic_DNA"/>
</dbReference>
<protein>
    <recommendedName>
        <fullName evidence="5">MalT-like TPR region domain-containing protein</fullName>
    </recommendedName>
</protein>
<dbReference type="OrthoDB" id="5986190at2759"/>
<dbReference type="PANTHER" id="PTHR45641">
    <property type="entry name" value="TETRATRICOPEPTIDE REPEAT PROTEIN (AFU_ORTHOLOGUE AFUA_6G03870)"/>
    <property type="match status" value="1"/>
</dbReference>
<evidence type="ECO:0000256" key="1">
    <source>
        <dbReference type="ARBA" id="ARBA00022737"/>
    </source>
</evidence>
<dbReference type="AlphaFoldDB" id="A0A8H7E1K8"/>
<comment type="caution">
    <text evidence="3">The sequence shown here is derived from an EMBL/GenBank/DDBJ whole genome shotgun (WGS) entry which is preliminary data.</text>
</comment>
<dbReference type="Pfam" id="PF13374">
    <property type="entry name" value="TPR_10"/>
    <property type="match status" value="1"/>
</dbReference>
<evidence type="ECO:0008006" key="5">
    <source>
        <dbReference type="Google" id="ProtNLM"/>
    </source>
</evidence>
<dbReference type="PANTHER" id="PTHR45641:SF19">
    <property type="entry name" value="NEPHROCYSTIN-3"/>
    <property type="match status" value="1"/>
</dbReference>
<dbReference type="InterPro" id="IPR019734">
    <property type="entry name" value="TPR_rpt"/>
</dbReference>
<dbReference type="Pfam" id="PF13424">
    <property type="entry name" value="TPR_12"/>
    <property type="match status" value="2"/>
</dbReference>
<name>A0A8H7E1K8_9EURO</name>
<keyword evidence="1" id="KW-0677">Repeat</keyword>
<dbReference type="Proteomes" id="UP000606974">
    <property type="component" value="Unassembled WGS sequence"/>
</dbReference>
<evidence type="ECO:0000313" key="4">
    <source>
        <dbReference type="Proteomes" id="UP000606974"/>
    </source>
</evidence>
<keyword evidence="2" id="KW-0802">TPR repeat</keyword>
<accession>A0A8H7E1K8</accession>
<proteinExistence type="predicted"/>
<evidence type="ECO:0000256" key="2">
    <source>
        <dbReference type="ARBA" id="ARBA00022803"/>
    </source>
</evidence>
<dbReference type="InterPro" id="IPR011990">
    <property type="entry name" value="TPR-like_helical_dom_sf"/>
</dbReference>
<keyword evidence="4" id="KW-1185">Reference proteome</keyword>
<evidence type="ECO:0000313" key="3">
    <source>
        <dbReference type="EMBL" id="KAF7504733.1"/>
    </source>
</evidence>
<dbReference type="SMART" id="SM00028">
    <property type="entry name" value="TPR"/>
    <property type="match status" value="5"/>
</dbReference>
<sequence length="539" mass="61670">MQTIYGRTTSAEIPSEQWTRHKEDARCVADLLANHPLALIQAGAYVARGYCTLSQYPAVYQRQQLRLLRFHSAQAQARYPDVYAAFEASAQAIKSSQKRVARDALDSLSIISMMSYSELPLPLFEAAWQGVRYSNTEENNKVDHLSSWHVARLMPFMQSGSEAWDSFRMAEACDLLKSLALISTQKDSDCTTVIVMHPLTHAWAQVRQKVSTQNQYWVSTGSIIALARYGSNIWQTHERKLKPHLHSWLKKDMKKVFLCGPALMVTRMLYPCGMILHGMRDDEKLDKFLNELFTALAINVANVQQKWLPLFKLRAKNFMDIHEIEQAVRLLEQVVRIEKKRLAEDHPDRLASQHELAQAYQANGQIREAVDLLEHVVKIKKKRQAEDHPARLASQHALAQAYQANRQVREAVDLLKHVVEIQEKRLPEDHPHRLTSQHNLAGVYKANGQVREAVDLLEHVVRIEKKRLAEDHPHRLASEHALAGAYEANGQIRQAVDLLKHVVEIRKKCLAENDPDRLAAQHDLARLYQANRQVREAVS</sequence>
<dbReference type="SUPFAM" id="SSF48452">
    <property type="entry name" value="TPR-like"/>
    <property type="match status" value="2"/>
</dbReference>
<gene>
    <name evidence="3" type="ORF">GJ744_001802</name>
</gene>